<dbReference type="InterPro" id="IPR036388">
    <property type="entry name" value="WH-like_DNA-bd_sf"/>
</dbReference>
<dbReference type="Gene3D" id="1.10.10.10">
    <property type="entry name" value="Winged helix-like DNA-binding domain superfamily/Winged helix DNA-binding domain"/>
    <property type="match status" value="1"/>
</dbReference>
<dbReference type="EMBL" id="JAJEQN010000039">
    <property type="protein sequence ID" value="MCC2222543.1"/>
    <property type="molecule type" value="Genomic_DNA"/>
</dbReference>
<keyword evidence="3" id="KW-1185">Reference proteome</keyword>
<accession>A0AAE3E5E0</accession>
<evidence type="ECO:0008006" key="4">
    <source>
        <dbReference type="Google" id="ProtNLM"/>
    </source>
</evidence>
<evidence type="ECO:0000313" key="3">
    <source>
        <dbReference type="Proteomes" id="UP001198200"/>
    </source>
</evidence>
<dbReference type="Proteomes" id="UP001198200">
    <property type="component" value="Unassembled WGS sequence"/>
</dbReference>
<evidence type="ECO:0000256" key="1">
    <source>
        <dbReference type="SAM" id="MobiDB-lite"/>
    </source>
</evidence>
<name>A0AAE3E5E0_9FIRM</name>
<sequence>MQEPEFIGGDVDLRINIYRSYVDTPNGENDAKSSLNDAKNEENDAKNGENDAKNGENDAKNGLNDAKKQKELRQEERLLHVIKENPCETQAYYADQLGLSKRTISRMFVSLREKGILVQRGTSRKAHWEIIK</sequence>
<dbReference type="InterPro" id="IPR036390">
    <property type="entry name" value="WH_DNA-bd_sf"/>
</dbReference>
<dbReference type="RefSeq" id="WP_308732217.1">
    <property type="nucleotide sequence ID" value="NZ_JAJEQN010000039.1"/>
</dbReference>
<gene>
    <name evidence="2" type="ORF">LKD48_13040</name>
</gene>
<protein>
    <recommendedName>
        <fullName evidence="4">Winged helix-turn-helix transcriptional regulator</fullName>
    </recommendedName>
</protein>
<organism evidence="2 3">
    <name type="scientific">Anthropogastromicrobium aceti</name>
    <dbReference type="NCBI Taxonomy" id="2981768"/>
    <lineage>
        <taxon>Bacteria</taxon>
        <taxon>Bacillati</taxon>
        <taxon>Bacillota</taxon>
        <taxon>Clostridia</taxon>
        <taxon>Lachnospirales</taxon>
        <taxon>Lachnospiraceae</taxon>
        <taxon>Anthropogastromicrobium</taxon>
    </lineage>
</organism>
<comment type="caution">
    <text evidence="2">The sequence shown here is derived from an EMBL/GenBank/DDBJ whole genome shotgun (WGS) entry which is preliminary data.</text>
</comment>
<evidence type="ECO:0000313" key="2">
    <source>
        <dbReference type="EMBL" id="MCC2222543.1"/>
    </source>
</evidence>
<feature type="compositionally biased region" description="Basic and acidic residues" evidence="1">
    <location>
        <begin position="38"/>
        <end position="71"/>
    </location>
</feature>
<proteinExistence type="predicted"/>
<dbReference type="AlphaFoldDB" id="A0AAE3E5E0"/>
<feature type="region of interest" description="Disordered" evidence="1">
    <location>
        <begin position="22"/>
        <end position="71"/>
    </location>
</feature>
<dbReference type="SUPFAM" id="SSF46785">
    <property type="entry name" value="Winged helix' DNA-binding domain"/>
    <property type="match status" value="1"/>
</dbReference>
<reference evidence="2 3" key="1">
    <citation type="submission" date="2021-10" db="EMBL/GenBank/DDBJ databases">
        <title>Anaerobic single-cell dispensing facilitates the cultivation of human gut bacteria.</title>
        <authorList>
            <person name="Afrizal A."/>
        </authorList>
    </citation>
    <scope>NUCLEOTIDE SEQUENCE [LARGE SCALE GENOMIC DNA]</scope>
    <source>
        <strain evidence="2 3">CLA-AA-H224</strain>
    </source>
</reference>